<dbReference type="EMBL" id="HBNS01048169">
    <property type="protein sequence ID" value="CAE4649141.1"/>
    <property type="molecule type" value="Transcribed_RNA"/>
</dbReference>
<evidence type="ECO:0000256" key="2">
    <source>
        <dbReference type="ARBA" id="ARBA00023043"/>
    </source>
</evidence>
<dbReference type="GO" id="GO:0051015">
    <property type="term" value="F:actin filament binding"/>
    <property type="evidence" value="ECO:0007669"/>
    <property type="project" value="TreeGrafter"/>
</dbReference>
<dbReference type="SMART" id="SM00248">
    <property type="entry name" value="ANK"/>
    <property type="match status" value="4"/>
</dbReference>
<dbReference type="GO" id="GO:0005737">
    <property type="term" value="C:cytoplasm"/>
    <property type="evidence" value="ECO:0007669"/>
    <property type="project" value="TreeGrafter"/>
</dbReference>
<protein>
    <submittedName>
        <fullName evidence="3">Uncharacterized protein</fullName>
    </submittedName>
</protein>
<reference evidence="3" key="1">
    <citation type="submission" date="2021-01" db="EMBL/GenBank/DDBJ databases">
        <authorList>
            <person name="Corre E."/>
            <person name="Pelletier E."/>
            <person name="Niang G."/>
            <person name="Scheremetjew M."/>
            <person name="Finn R."/>
            <person name="Kale V."/>
            <person name="Holt S."/>
            <person name="Cochrane G."/>
            <person name="Meng A."/>
            <person name="Brown T."/>
            <person name="Cohen L."/>
        </authorList>
    </citation>
    <scope>NUCLEOTIDE SEQUENCE</scope>
    <source>
        <strain evidence="3">GSO104</strain>
    </source>
</reference>
<dbReference type="Gene3D" id="1.25.40.20">
    <property type="entry name" value="Ankyrin repeat-containing domain"/>
    <property type="match status" value="1"/>
</dbReference>
<evidence type="ECO:0000256" key="1">
    <source>
        <dbReference type="ARBA" id="ARBA00022737"/>
    </source>
</evidence>
<dbReference type="InterPro" id="IPR002110">
    <property type="entry name" value="Ankyrin_rpt"/>
</dbReference>
<dbReference type="Pfam" id="PF12796">
    <property type="entry name" value="Ank_2"/>
    <property type="match status" value="1"/>
</dbReference>
<dbReference type="InterPro" id="IPR036770">
    <property type="entry name" value="Ankyrin_rpt-contain_sf"/>
</dbReference>
<dbReference type="PANTHER" id="PTHR24153">
    <property type="entry name" value="ESPIN"/>
    <property type="match status" value="1"/>
</dbReference>
<dbReference type="AlphaFoldDB" id="A0A7S4SLC6"/>
<organism evidence="3">
    <name type="scientific">Ditylum brightwellii</name>
    <dbReference type="NCBI Taxonomy" id="49249"/>
    <lineage>
        <taxon>Eukaryota</taxon>
        <taxon>Sar</taxon>
        <taxon>Stramenopiles</taxon>
        <taxon>Ochrophyta</taxon>
        <taxon>Bacillariophyta</taxon>
        <taxon>Mediophyceae</taxon>
        <taxon>Lithodesmiophycidae</taxon>
        <taxon>Lithodesmiales</taxon>
        <taxon>Lithodesmiaceae</taxon>
        <taxon>Ditylum</taxon>
    </lineage>
</organism>
<dbReference type="SUPFAM" id="SSF48403">
    <property type="entry name" value="Ankyrin repeat"/>
    <property type="match status" value="1"/>
</dbReference>
<evidence type="ECO:0000313" key="3">
    <source>
        <dbReference type="EMBL" id="CAE4649141.1"/>
    </source>
</evidence>
<gene>
    <name evidence="3" type="ORF">DBRI00130_LOCUS37081</name>
</gene>
<accession>A0A7S4SLC6</accession>
<sequence length="287" mass="31812">MLRLPLSWPLSVKLSFTRGSKKLNQFIMNEDWHAVKKRCKKYPREAAVWTERVGETSSEGQEILLFTRLENKTYPFKMDRLRDVLIAGFFDGVRTSRVLPLHQACALRAPKDVINALIVAYPKGANALETSFKRLPLHIACQNGCAADVIEIFLSYNPLCAQVGDVFGRCPIHYACCNGAAPDVVDLFLSVDPSIATVTDKAGWLPIHVACQMGASIESIQKLLDANPSSLQAMTAKGSTPLKLLCKINCNNKKDIARLLIDRLISLSMGQNQTSSCYNDVTNREIV</sequence>
<proteinExistence type="predicted"/>
<keyword evidence="1" id="KW-0677">Repeat</keyword>
<dbReference type="GO" id="GO:0051017">
    <property type="term" value="P:actin filament bundle assembly"/>
    <property type="evidence" value="ECO:0007669"/>
    <property type="project" value="TreeGrafter"/>
</dbReference>
<name>A0A7S4SLC6_9STRA</name>
<dbReference type="InterPro" id="IPR052420">
    <property type="entry name" value="Espin/Espin-like"/>
</dbReference>
<dbReference type="PANTHER" id="PTHR24153:SF8">
    <property type="entry name" value="FORKED, ISOFORM F"/>
    <property type="match status" value="1"/>
</dbReference>
<keyword evidence="2" id="KW-0040">ANK repeat</keyword>